<keyword evidence="2" id="KW-1185">Reference proteome</keyword>
<name>A0AAW0K7A4_MYOGA</name>
<sequence length="69" mass="7328">MCAPGHYGKVIGLPGDCTPYTCPHQPPFQQMPLQTLDTGTSMCPIALSAGFDSFCSTELSSNRLSSHPV</sequence>
<dbReference type="Proteomes" id="UP001488838">
    <property type="component" value="Unassembled WGS sequence"/>
</dbReference>
<gene>
    <name evidence="1" type="ORF">U0070_022820</name>
</gene>
<evidence type="ECO:0000313" key="2">
    <source>
        <dbReference type="Proteomes" id="UP001488838"/>
    </source>
</evidence>
<organism evidence="1 2">
    <name type="scientific">Myodes glareolus</name>
    <name type="common">Bank vole</name>
    <name type="synonym">Clethrionomys glareolus</name>
    <dbReference type="NCBI Taxonomy" id="447135"/>
    <lineage>
        <taxon>Eukaryota</taxon>
        <taxon>Metazoa</taxon>
        <taxon>Chordata</taxon>
        <taxon>Craniata</taxon>
        <taxon>Vertebrata</taxon>
        <taxon>Euteleostomi</taxon>
        <taxon>Mammalia</taxon>
        <taxon>Eutheria</taxon>
        <taxon>Euarchontoglires</taxon>
        <taxon>Glires</taxon>
        <taxon>Rodentia</taxon>
        <taxon>Myomorpha</taxon>
        <taxon>Muroidea</taxon>
        <taxon>Cricetidae</taxon>
        <taxon>Arvicolinae</taxon>
        <taxon>Myodes</taxon>
    </lineage>
</organism>
<dbReference type="EMBL" id="JBBHLL010000003">
    <property type="protein sequence ID" value="KAK7834849.1"/>
    <property type="molecule type" value="Genomic_DNA"/>
</dbReference>
<protein>
    <submittedName>
        <fullName evidence="1">Uncharacterized protein</fullName>
    </submittedName>
</protein>
<dbReference type="AlphaFoldDB" id="A0AAW0K7A4"/>
<accession>A0AAW0K7A4</accession>
<reference evidence="1 2" key="1">
    <citation type="journal article" date="2023" name="bioRxiv">
        <title>Conserved and derived expression patterns and positive selection on dental genes reveal complex evolutionary context of ever-growing rodent molars.</title>
        <authorList>
            <person name="Calamari Z.T."/>
            <person name="Song A."/>
            <person name="Cohen E."/>
            <person name="Akter M."/>
            <person name="Roy R.D."/>
            <person name="Hallikas O."/>
            <person name="Christensen M.M."/>
            <person name="Li P."/>
            <person name="Marangoni P."/>
            <person name="Jernvall J."/>
            <person name="Klein O.D."/>
        </authorList>
    </citation>
    <scope>NUCLEOTIDE SEQUENCE [LARGE SCALE GENOMIC DNA]</scope>
    <source>
        <strain evidence="1">V071</strain>
    </source>
</reference>
<proteinExistence type="predicted"/>
<evidence type="ECO:0000313" key="1">
    <source>
        <dbReference type="EMBL" id="KAK7834849.1"/>
    </source>
</evidence>
<comment type="caution">
    <text evidence="1">The sequence shown here is derived from an EMBL/GenBank/DDBJ whole genome shotgun (WGS) entry which is preliminary data.</text>
</comment>